<proteinExistence type="predicted"/>
<dbReference type="Proteomes" id="UP000799424">
    <property type="component" value="Unassembled WGS sequence"/>
</dbReference>
<sequence length="159" mass="17951">MTTLKPYATKESVIKFLPQHPTFAKQRNCLLCGRPRSSRAQHMLQDSTSQHLVCSRRSCTKTKSLLRMASSASVVVEIHHYYHDNHLASETQATTYVSELHAEPTQQSWAELPCERFTSQLTSEGHRTLPTIFEETPSINASSKPNADAVRAALDRRGW</sequence>
<dbReference type="EMBL" id="MU006240">
    <property type="protein sequence ID" value="KAF2820757.1"/>
    <property type="molecule type" value="Genomic_DNA"/>
</dbReference>
<accession>A0A6A6ZKJ9</accession>
<dbReference type="OrthoDB" id="3805621at2759"/>
<organism evidence="1 2">
    <name type="scientific">Ophiobolus disseminans</name>
    <dbReference type="NCBI Taxonomy" id="1469910"/>
    <lineage>
        <taxon>Eukaryota</taxon>
        <taxon>Fungi</taxon>
        <taxon>Dikarya</taxon>
        <taxon>Ascomycota</taxon>
        <taxon>Pezizomycotina</taxon>
        <taxon>Dothideomycetes</taxon>
        <taxon>Pleosporomycetidae</taxon>
        <taxon>Pleosporales</taxon>
        <taxon>Pleosporineae</taxon>
        <taxon>Phaeosphaeriaceae</taxon>
        <taxon>Ophiobolus</taxon>
    </lineage>
</organism>
<reference evidence="1" key="1">
    <citation type="journal article" date="2020" name="Stud. Mycol.">
        <title>101 Dothideomycetes genomes: a test case for predicting lifestyles and emergence of pathogens.</title>
        <authorList>
            <person name="Haridas S."/>
            <person name="Albert R."/>
            <person name="Binder M."/>
            <person name="Bloem J."/>
            <person name="Labutti K."/>
            <person name="Salamov A."/>
            <person name="Andreopoulos B."/>
            <person name="Baker S."/>
            <person name="Barry K."/>
            <person name="Bills G."/>
            <person name="Bluhm B."/>
            <person name="Cannon C."/>
            <person name="Castanera R."/>
            <person name="Culley D."/>
            <person name="Daum C."/>
            <person name="Ezra D."/>
            <person name="Gonzalez J."/>
            <person name="Henrissat B."/>
            <person name="Kuo A."/>
            <person name="Liang C."/>
            <person name="Lipzen A."/>
            <person name="Lutzoni F."/>
            <person name="Magnuson J."/>
            <person name="Mondo S."/>
            <person name="Nolan M."/>
            <person name="Ohm R."/>
            <person name="Pangilinan J."/>
            <person name="Park H.-J."/>
            <person name="Ramirez L."/>
            <person name="Alfaro M."/>
            <person name="Sun H."/>
            <person name="Tritt A."/>
            <person name="Yoshinaga Y."/>
            <person name="Zwiers L.-H."/>
            <person name="Turgeon B."/>
            <person name="Goodwin S."/>
            <person name="Spatafora J."/>
            <person name="Crous P."/>
            <person name="Grigoriev I."/>
        </authorList>
    </citation>
    <scope>NUCLEOTIDE SEQUENCE</scope>
    <source>
        <strain evidence="1">CBS 113818</strain>
    </source>
</reference>
<evidence type="ECO:0000313" key="2">
    <source>
        <dbReference type="Proteomes" id="UP000799424"/>
    </source>
</evidence>
<protein>
    <submittedName>
        <fullName evidence="1">Uncharacterized protein</fullName>
    </submittedName>
</protein>
<dbReference type="AlphaFoldDB" id="A0A6A6ZKJ9"/>
<keyword evidence="2" id="KW-1185">Reference proteome</keyword>
<name>A0A6A6ZKJ9_9PLEO</name>
<evidence type="ECO:0000313" key="1">
    <source>
        <dbReference type="EMBL" id="KAF2820757.1"/>
    </source>
</evidence>
<gene>
    <name evidence="1" type="ORF">CC86DRAFT_387208</name>
</gene>